<dbReference type="Proteomes" id="UP000545507">
    <property type="component" value="Unassembled WGS sequence"/>
</dbReference>
<accession>A0A7Y8GV98</accession>
<gene>
    <name evidence="7" type="ORF">F3K02_09460</name>
</gene>
<dbReference type="RefSeq" id="WP_177135318.1">
    <property type="nucleotide sequence ID" value="NZ_VYGV01000006.1"/>
</dbReference>
<evidence type="ECO:0000256" key="2">
    <source>
        <dbReference type="ARBA" id="ARBA00005722"/>
    </source>
</evidence>
<feature type="chain" id="PRO_5031365631" evidence="6">
    <location>
        <begin position="33"/>
        <end position="288"/>
    </location>
</feature>
<dbReference type="AlphaFoldDB" id="A0A7Y8GV98"/>
<keyword evidence="8" id="KW-1185">Reference proteome</keyword>
<sequence length="288" mass="31772">MSFPHRRPAWPSLRQVAACALLLCGAGQTAQAAEEKPLWEAGIGVATVSFPAYRGSDQRHQFLLPTPYFVYRGEFLKADRDGVRAQLFDSDRAELTFSAALSPPASSDDIRARAGMPDLKTNFELGPQLNLSLWRTDDRNRELKLLLPLRAAFTLEKQSRSLGWVLHPKLNLDISDLAGFPGWNLGLQLGPLFGDRKQHGYFYGVDAAYATADRQAYAAGGGFAGMQAIVGVSKRYPKHWVGAFLRYDNLNGARFVDSPLVRTRNYVAAGVAVSWILGESTTRVLVDE</sequence>
<name>A0A7Y8GV98_9BURK</name>
<feature type="signal peptide" evidence="6">
    <location>
        <begin position="1"/>
        <end position="32"/>
    </location>
</feature>
<dbReference type="GO" id="GO:0009279">
    <property type="term" value="C:cell outer membrane"/>
    <property type="evidence" value="ECO:0007669"/>
    <property type="project" value="UniProtKB-SubCell"/>
</dbReference>
<evidence type="ECO:0000256" key="6">
    <source>
        <dbReference type="SAM" id="SignalP"/>
    </source>
</evidence>
<evidence type="ECO:0000256" key="3">
    <source>
        <dbReference type="ARBA" id="ARBA00022729"/>
    </source>
</evidence>
<protein>
    <submittedName>
        <fullName evidence="7">MipA/OmpV family protein</fullName>
    </submittedName>
</protein>
<keyword evidence="4" id="KW-0472">Membrane</keyword>
<reference evidence="7 8" key="1">
    <citation type="submission" date="2019-09" db="EMBL/GenBank/DDBJ databases">
        <title>Hydrogenophaga aromatica sp. nov., isolated from a para-xylene-degrading enrichment culture.</title>
        <authorList>
            <person name="Tancsics A."/>
            <person name="Banerjee S."/>
        </authorList>
    </citation>
    <scope>NUCLEOTIDE SEQUENCE [LARGE SCALE GENOMIC DNA]</scope>
    <source>
        <strain evidence="7 8">D2P1</strain>
    </source>
</reference>
<evidence type="ECO:0000313" key="7">
    <source>
        <dbReference type="EMBL" id="NWF45472.1"/>
    </source>
</evidence>
<keyword evidence="3 6" id="KW-0732">Signal</keyword>
<evidence type="ECO:0000256" key="4">
    <source>
        <dbReference type="ARBA" id="ARBA00023136"/>
    </source>
</evidence>
<dbReference type="PANTHER" id="PTHR38776:SF1">
    <property type="entry name" value="MLTA-INTERACTING PROTEIN-RELATED"/>
    <property type="match status" value="1"/>
</dbReference>
<evidence type="ECO:0000313" key="8">
    <source>
        <dbReference type="Proteomes" id="UP000545507"/>
    </source>
</evidence>
<keyword evidence="5" id="KW-0998">Cell outer membrane</keyword>
<organism evidence="7 8">
    <name type="scientific">Hydrogenophaga aromaticivorans</name>
    <dbReference type="NCBI Taxonomy" id="2610898"/>
    <lineage>
        <taxon>Bacteria</taxon>
        <taxon>Pseudomonadati</taxon>
        <taxon>Pseudomonadota</taxon>
        <taxon>Betaproteobacteria</taxon>
        <taxon>Burkholderiales</taxon>
        <taxon>Comamonadaceae</taxon>
        <taxon>Hydrogenophaga</taxon>
    </lineage>
</organism>
<evidence type="ECO:0000256" key="1">
    <source>
        <dbReference type="ARBA" id="ARBA00004442"/>
    </source>
</evidence>
<comment type="caution">
    <text evidence="7">The sequence shown here is derived from an EMBL/GenBank/DDBJ whole genome shotgun (WGS) entry which is preliminary data.</text>
</comment>
<evidence type="ECO:0000256" key="5">
    <source>
        <dbReference type="ARBA" id="ARBA00023237"/>
    </source>
</evidence>
<dbReference type="EMBL" id="VYGV01000006">
    <property type="protein sequence ID" value="NWF45472.1"/>
    <property type="molecule type" value="Genomic_DNA"/>
</dbReference>
<dbReference type="PANTHER" id="PTHR38776">
    <property type="entry name" value="MLTA-INTERACTING PROTEIN-RELATED"/>
    <property type="match status" value="1"/>
</dbReference>
<dbReference type="InterPro" id="IPR010583">
    <property type="entry name" value="MipA"/>
</dbReference>
<comment type="similarity">
    <text evidence="2">Belongs to the MipA/OmpV family.</text>
</comment>
<comment type="subcellular location">
    <subcellularLocation>
        <location evidence="1">Cell outer membrane</location>
    </subcellularLocation>
</comment>
<proteinExistence type="inferred from homology"/>
<dbReference type="Pfam" id="PF06629">
    <property type="entry name" value="MipA"/>
    <property type="match status" value="1"/>
</dbReference>